<sequence>MPAYMLAHLRKAEELHPEVLEYLERIQSTMDPFGGRFLVHGGPIEVFEGEWPGDIVMLEFPSMDHARNFYNSAAYQEIQPLRANHLMGELVIVEGVEPDHDSAEMAAGLRRATAC</sequence>
<protein>
    <submittedName>
        <fullName evidence="2">DUF1330 domain-containing protein</fullName>
    </submittedName>
</protein>
<feature type="domain" description="DUF1330" evidence="1">
    <location>
        <begin position="2"/>
        <end position="96"/>
    </location>
</feature>
<dbReference type="PANTHER" id="PTHR41521">
    <property type="match status" value="1"/>
</dbReference>
<dbReference type="SUPFAM" id="SSF54909">
    <property type="entry name" value="Dimeric alpha+beta barrel"/>
    <property type="match status" value="1"/>
</dbReference>
<comment type="caution">
    <text evidence="2">The sequence shown here is derived from an EMBL/GenBank/DDBJ whole genome shotgun (WGS) entry which is preliminary data.</text>
</comment>
<accession>A0A939T621</accession>
<proteinExistence type="predicted"/>
<dbReference type="RefSeq" id="WP_208259269.1">
    <property type="nucleotide sequence ID" value="NZ_JAGEOJ010000013.1"/>
</dbReference>
<organism evidence="2 3">
    <name type="scientific">Actinomadura barringtoniae</name>
    <dbReference type="NCBI Taxonomy" id="1427535"/>
    <lineage>
        <taxon>Bacteria</taxon>
        <taxon>Bacillati</taxon>
        <taxon>Actinomycetota</taxon>
        <taxon>Actinomycetes</taxon>
        <taxon>Streptosporangiales</taxon>
        <taxon>Thermomonosporaceae</taxon>
        <taxon>Actinomadura</taxon>
    </lineage>
</organism>
<name>A0A939T621_9ACTN</name>
<reference evidence="2" key="1">
    <citation type="submission" date="2021-03" db="EMBL/GenBank/DDBJ databases">
        <authorList>
            <person name="Kanchanasin P."/>
            <person name="Saeng-In P."/>
            <person name="Phongsopitanun W."/>
            <person name="Yuki M."/>
            <person name="Kudo T."/>
            <person name="Ohkuma M."/>
            <person name="Tanasupawat S."/>
        </authorList>
    </citation>
    <scope>NUCLEOTIDE SEQUENCE</scope>
    <source>
        <strain evidence="2">GKU 128</strain>
    </source>
</reference>
<evidence type="ECO:0000259" key="1">
    <source>
        <dbReference type="Pfam" id="PF07045"/>
    </source>
</evidence>
<dbReference type="PANTHER" id="PTHR41521:SF4">
    <property type="entry name" value="BLR0684 PROTEIN"/>
    <property type="match status" value="1"/>
</dbReference>
<dbReference type="InterPro" id="IPR010753">
    <property type="entry name" value="DUF1330"/>
</dbReference>
<dbReference type="Pfam" id="PF07045">
    <property type="entry name" value="DUF1330"/>
    <property type="match status" value="1"/>
</dbReference>
<evidence type="ECO:0000313" key="2">
    <source>
        <dbReference type="EMBL" id="MBO2451358.1"/>
    </source>
</evidence>
<evidence type="ECO:0000313" key="3">
    <source>
        <dbReference type="Proteomes" id="UP000669179"/>
    </source>
</evidence>
<gene>
    <name evidence="2" type="ORF">J4573_30005</name>
</gene>
<dbReference type="Gene3D" id="3.30.70.100">
    <property type="match status" value="1"/>
</dbReference>
<keyword evidence="3" id="KW-1185">Reference proteome</keyword>
<dbReference type="InterPro" id="IPR011008">
    <property type="entry name" value="Dimeric_a/b-barrel"/>
</dbReference>
<dbReference type="EMBL" id="JAGEOJ010000013">
    <property type="protein sequence ID" value="MBO2451358.1"/>
    <property type="molecule type" value="Genomic_DNA"/>
</dbReference>
<dbReference type="Proteomes" id="UP000669179">
    <property type="component" value="Unassembled WGS sequence"/>
</dbReference>
<dbReference type="AlphaFoldDB" id="A0A939T621"/>